<proteinExistence type="predicted"/>
<organism evidence="2 3">
    <name type="scientific">Eiseniibacteriota bacterium</name>
    <dbReference type="NCBI Taxonomy" id="2212470"/>
    <lineage>
        <taxon>Bacteria</taxon>
        <taxon>Candidatus Eiseniibacteriota</taxon>
    </lineage>
</organism>
<sequence>MMGNLCSYTIGIFLLSMFLSFPSFAAVYTISPDGLGDYPTIQEAVTGCDPGDIIELTDGVFNGDGNRDIEYHGKSIIVRSQSGDPESCIIDCEGSAVEYHRGFYFLYQEDADARVENLKIINGYVSGDD</sequence>
<accession>A0A948W716</accession>
<keyword evidence="1" id="KW-0732">Signal</keyword>
<feature type="signal peptide" evidence="1">
    <location>
        <begin position="1"/>
        <end position="25"/>
    </location>
</feature>
<comment type="caution">
    <text evidence="2">The sequence shown here is derived from an EMBL/GenBank/DDBJ whole genome shotgun (WGS) entry which is preliminary data.</text>
</comment>
<gene>
    <name evidence="2" type="ORF">KJ970_09725</name>
</gene>
<dbReference type="SUPFAM" id="SSF51126">
    <property type="entry name" value="Pectin lyase-like"/>
    <property type="match status" value="1"/>
</dbReference>
<dbReference type="Proteomes" id="UP000777784">
    <property type="component" value="Unassembled WGS sequence"/>
</dbReference>
<dbReference type="InterPro" id="IPR011050">
    <property type="entry name" value="Pectin_lyase_fold/virulence"/>
</dbReference>
<dbReference type="Gene3D" id="2.160.20.10">
    <property type="entry name" value="Single-stranded right-handed beta-helix, Pectin lyase-like"/>
    <property type="match status" value="1"/>
</dbReference>
<name>A0A948W716_UNCEI</name>
<evidence type="ECO:0000313" key="2">
    <source>
        <dbReference type="EMBL" id="MBU2691196.1"/>
    </source>
</evidence>
<evidence type="ECO:0000313" key="3">
    <source>
        <dbReference type="Proteomes" id="UP000777784"/>
    </source>
</evidence>
<dbReference type="InterPro" id="IPR012334">
    <property type="entry name" value="Pectin_lyas_fold"/>
</dbReference>
<evidence type="ECO:0000256" key="1">
    <source>
        <dbReference type="SAM" id="SignalP"/>
    </source>
</evidence>
<dbReference type="AlphaFoldDB" id="A0A948W716"/>
<dbReference type="EMBL" id="JAHJDP010000048">
    <property type="protein sequence ID" value="MBU2691196.1"/>
    <property type="molecule type" value="Genomic_DNA"/>
</dbReference>
<reference evidence="2" key="1">
    <citation type="submission" date="2021-05" db="EMBL/GenBank/DDBJ databases">
        <title>Energy efficiency and biological interactions define the core microbiome of deep oligotrophic groundwater.</title>
        <authorList>
            <person name="Mehrshad M."/>
            <person name="Lopez-Fernandez M."/>
            <person name="Bell E."/>
            <person name="Bernier-Latmani R."/>
            <person name="Bertilsson S."/>
            <person name="Dopson M."/>
        </authorList>
    </citation>
    <scope>NUCLEOTIDE SEQUENCE</scope>
    <source>
        <strain evidence="2">Modern_marine.mb.64</strain>
    </source>
</reference>
<protein>
    <submittedName>
        <fullName evidence="2">Uncharacterized protein</fullName>
    </submittedName>
</protein>
<feature type="chain" id="PRO_5037738264" evidence="1">
    <location>
        <begin position="26"/>
        <end position="129"/>
    </location>
</feature>